<evidence type="ECO:0000313" key="8">
    <source>
        <dbReference type="EMBL" id="SIT50779.1"/>
    </source>
</evidence>
<dbReference type="Pfam" id="PF04335">
    <property type="entry name" value="VirB8"/>
    <property type="match status" value="1"/>
</dbReference>
<dbReference type="EMBL" id="CYGY02000094">
    <property type="protein sequence ID" value="SIT50779.1"/>
    <property type="molecule type" value="Genomic_DNA"/>
</dbReference>
<proteinExistence type="predicted"/>
<dbReference type="AlphaFoldDB" id="A0A1N7SV18"/>
<evidence type="ECO:0000313" key="9">
    <source>
        <dbReference type="Proteomes" id="UP000195569"/>
    </source>
</evidence>
<keyword evidence="2 6" id="KW-0812">Transmembrane</keyword>
<name>A0A1N7SV18_9BURK</name>
<feature type="region of interest" description="Disordered" evidence="5">
    <location>
        <begin position="259"/>
        <end position="285"/>
    </location>
</feature>
<reference evidence="8" key="1">
    <citation type="submission" date="2016-12" db="EMBL/GenBank/DDBJ databases">
        <authorList>
            <person name="Moulin L."/>
        </authorList>
    </citation>
    <scope>NUCLEOTIDE SEQUENCE [LARGE SCALE GENOMIC DNA]</scope>
    <source>
        <strain evidence="8">STM 7183</strain>
    </source>
</reference>
<evidence type="ECO:0000256" key="5">
    <source>
        <dbReference type="SAM" id="MobiDB-lite"/>
    </source>
</evidence>
<evidence type="ECO:0000256" key="1">
    <source>
        <dbReference type="ARBA" id="ARBA00004167"/>
    </source>
</evidence>
<dbReference type="InterPro" id="IPR032710">
    <property type="entry name" value="NTF2-like_dom_sf"/>
</dbReference>
<dbReference type="Proteomes" id="UP000195569">
    <property type="component" value="Unassembled WGS sequence"/>
</dbReference>
<comment type="caution">
    <text evidence="8">The sequence shown here is derived from an EMBL/GenBank/DDBJ whole genome shotgun (WGS) entry which is preliminary data.</text>
</comment>
<accession>A0A1N7SV18</accession>
<feature type="domain" description="Bacterial virulence protein VirB8" evidence="7">
    <location>
        <begin position="49"/>
        <end position="258"/>
    </location>
</feature>
<feature type="compositionally biased region" description="Low complexity" evidence="5">
    <location>
        <begin position="262"/>
        <end position="285"/>
    </location>
</feature>
<evidence type="ECO:0000259" key="7">
    <source>
        <dbReference type="Pfam" id="PF04335"/>
    </source>
</evidence>
<dbReference type="OrthoDB" id="9816242at2"/>
<evidence type="ECO:0000256" key="6">
    <source>
        <dbReference type="SAM" id="Phobius"/>
    </source>
</evidence>
<dbReference type="Gene3D" id="3.10.450.230">
    <property type="entry name" value="VirB8 protein"/>
    <property type="match status" value="1"/>
</dbReference>
<keyword evidence="4 6" id="KW-0472">Membrane</keyword>
<dbReference type="SUPFAM" id="SSF54427">
    <property type="entry name" value="NTF2-like"/>
    <property type="match status" value="1"/>
</dbReference>
<evidence type="ECO:0000256" key="3">
    <source>
        <dbReference type="ARBA" id="ARBA00022989"/>
    </source>
</evidence>
<feature type="transmembrane region" description="Helical" evidence="6">
    <location>
        <begin position="73"/>
        <end position="92"/>
    </location>
</feature>
<keyword evidence="9" id="KW-1185">Reference proteome</keyword>
<keyword evidence="3 6" id="KW-1133">Transmembrane helix</keyword>
<organism evidence="8 9">
    <name type="scientific">Paraburkholderia piptadeniae</name>
    <dbReference type="NCBI Taxonomy" id="1701573"/>
    <lineage>
        <taxon>Bacteria</taxon>
        <taxon>Pseudomonadati</taxon>
        <taxon>Pseudomonadota</taxon>
        <taxon>Betaproteobacteria</taxon>
        <taxon>Burkholderiales</taxon>
        <taxon>Burkholderiaceae</taxon>
        <taxon>Paraburkholderia</taxon>
    </lineage>
</organism>
<protein>
    <submittedName>
        <fullName evidence="8">VirB8 family protein</fullName>
    </submittedName>
</protein>
<dbReference type="InterPro" id="IPR007430">
    <property type="entry name" value="VirB8"/>
</dbReference>
<sequence length="285" mass="31005">MPALIRQWFAAATQGRLPKPSSSPSVNPEPLQAKVTADERDAVAWYLKQARNFERSKVQAAEERARIADRRSILSGGIALAAVFGMGALGLLRRPNPPAVLRVNDVTGKVDVLPTTANGRVSFTEKTDRHDLHTYVELRESYDWETIQDAHSAVMLMSGDQEKSAYDTFIRGPSGPLKMLKDKWHVIAKVGSITFVGSTAQVFFSRQAIPLNVAARRPDPTYWIATVAFARVNVPEKQDEQDIDPDGFRCTSYTVTRDWTRAPADATPDGGASGAATAPPAGGGT</sequence>
<evidence type="ECO:0000256" key="4">
    <source>
        <dbReference type="ARBA" id="ARBA00023136"/>
    </source>
</evidence>
<dbReference type="GO" id="GO:0016020">
    <property type="term" value="C:membrane"/>
    <property type="evidence" value="ECO:0007669"/>
    <property type="project" value="UniProtKB-SubCell"/>
</dbReference>
<gene>
    <name evidence="8" type="ORF">BN2476_940024</name>
</gene>
<evidence type="ECO:0000256" key="2">
    <source>
        <dbReference type="ARBA" id="ARBA00022692"/>
    </source>
</evidence>
<comment type="subcellular location">
    <subcellularLocation>
        <location evidence="1">Membrane</location>
        <topology evidence="1">Single-pass membrane protein</topology>
    </subcellularLocation>
</comment>
<dbReference type="RefSeq" id="WP_087739404.1">
    <property type="nucleotide sequence ID" value="NZ_CYGY02000094.1"/>
</dbReference>
<dbReference type="CDD" id="cd16424">
    <property type="entry name" value="VirB8"/>
    <property type="match status" value="1"/>
</dbReference>